<dbReference type="PANTHER" id="PTHR33121:SF70">
    <property type="entry name" value="SIGNALING PROTEIN YKOW"/>
    <property type="match status" value="1"/>
</dbReference>
<protein>
    <submittedName>
        <fullName evidence="4">Cyclic-di-GMP phosphodiesterase TipF (Flagellum assembly factor)</fullName>
    </submittedName>
</protein>
<feature type="region of interest" description="Disordered" evidence="1">
    <location>
        <begin position="152"/>
        <end position="234"/>
    </location>
</feature>
<dbReference type="Gene3D" id="3.20.20.450">
    <property type="entry name" value="EAL domain"/>
    <property type="match status" value="1"/>
</dbReference>
<name>A0ABV2NHU9_9HYPH</name>
<gene>
    <name evidence="4" type="ORF">ABIC20_003370</name>
</gene>
<keyword evidence="2" id="KW-0472">Membrane</keyword>
<keyword evidence="2" id="KW-1133">Transmembrane helix</keyword>
<evidence type="ECO:0000259" key="3">
    <source>
        <dbReference type="PROSITE" id="PS50883"/>
    </source>
</evidence>
<dbReference type="InterPro" id="IPR050706">
    <property type="entry name" value="Cyclic-di-GMP_PDE-like"/>
</dbReference>
<organism evidence="4 5">
    <name type="scientific">Methylobacterium radiotolerans</name>
    <dbReference type="NCBI Taxonomy" id="31998"/>
    <lineage>
        <taxon>Bacteria</taxon>
        <taxon>Pseudomonadati</taxon>
        <taxon>Pseudomonadota</taxon>
        <taxon>Alphaproteobacteria</taxon>
        <taxon>Hyphomicrobiales</taxon>
        <taxon>Methylobacteriaceae</taxon>
        <taxon>Methylobacterium</taxon>
    </lineage>
</organism>
<keyword evidence="5" id="KW-1185">Reference proteome</keyword>
<dbReference type="InterPro" id="IPR001633">
    <property type="entry name" value="EAL_dom"/>
</dbReference>
<dbReference type="Proteomes" id="UP001549119">
    <property type="component" value="Unassembled WGS sequence"/>
</dbReference>
<feature type="transmembrane region" description="Helical" evidence="2">
    <location>
        <begin position="20"/>
        <end position="40"/>
    </location>
</feature>
<proteinExistence type="predicted"/>
<feature type="domain" description="EAL" evidence="3">
    <location>
        <begin position="233"/>
        <end position="488"/>
    </location>
</feature>
<keyword evidence="2" id="KW-0812">Transmembrane</keyword>
<dbReference type="SMART" id="SM00052">
    <property type="entry name" value="EAL"/>
    <property type="match status" value="1"/>
</dbReference>
<dbReference type="SUPFAM" id="SSF141868">
    <property type="entry name" value="EAL domain-like"/>
    <property type="match status" value="1"/>
</dbReference>
<feature type="compositionally biased region" description="Pro residues" evidence="1">
    <location>
        <begin position="182"/>
        <end position="202"/>
    </location>
</feature>
<sequence>MSPGDRRAFLAGVQTMVPVLGRYAGLLTVGLLGLVVFGPLAVFLPLWSALTLGAAAAAAGGLALTRIATLKARCEKLSGEVDLLSRRLLKVETAAATAAAQPRPEAAEAALRAQIEELTVEFGLLSGIVRDLTTVVSAQDAEIAGLKARPAIGPGIAPAEAPRPQTAAAPAAGLPDAAAPSLPQPRGPAAPLERVPPGPQPAPADRQPAPDPTPAVPARPIPPRPIPPRPAAAPADEGAIVAAFEGDGLEIHLQPVVTLPQRKVVAYEALARLRIGGPGAPPAEPEVFLPVLERHGRTTELDRRMLQRATIVARHLARRGSETLLTYGLSPLSLFEPGLLRELARTAADDPALAGLTIALPQESWRRLDAGQRGLLAPLQGRIGFSLDRPDDLRFDAAELAALGIGQVKVPAEMLLRPGTSRGSLSDIALEDTAPALARAGIRVVATGVADEADVPDLIDLDVPFAQGTAFAAPRPVRAEVLAAPPAEEPTPPPEPERRPFRSVLRRAV</sequence>
<evidence type="ECO:0000313" key="5">
    <source>
        <dbReference type="Proteomes" id="UP001549119"/>
    </source>
</evidence>
<dbReference type="PANTHER" id="PTHR33121">
    <property type="entry name" value="CYCLIC DI-GMP PHOSPHODIESTERASE PDEF"/>
    <property type="match status" value="1"/>
</dbReference>
<accession>A0ABV2NHU9</accession>
<dbReference type="EMBL" id="JBEPNW010000002">
    <property type="protein sequence ID" value="MET3866061.1"/>
    <property type="molecule type" value="Genomic_DNA"/>
</dbReference>
<dbReference type="RefSeq" id="WP_245364392.1">
    <property type="nucleotide sequence ID" value="NZ_JBEPNV010000001.1"/>
</dbReference>
<dbReference type="Pfam" id="PF00563">
    <property type="entry name" value="EAL"/>
    <property type="match status" value="1"/>
</dbReference>
<feature type="region of interest" description="Disordered" evidence="1">
    <location>
        <begin position="483"/>
        <end position="509"/>
    </location>
</feature>
<feature type="compositionally biased region" description="Pro residues" evidence="1">
    <location>
        <begin position="209"/>
        <end position="231"/>
    </location>
</feature>
<dbReference type="CDD" id="cd01948">
    <property type="entry name" value="EAL"/>
    <property type="match status" value="1"/>
</dbReference>
<evidence type="ECO:0000256" key="1">
    <source>
        <dbReference type="SAM" id="MobiDB-lite"/>
    </source>
</evidence>
<reference evidence="4 5" key="1">
    <citation type="submission" date="2024-06" db="EMBL/GenBank/DDBJ databases">
        <title>Genomics of switchgrass bacterial isolates.</title>
        <authorList>
            <person name="Shade A."/>
        </authorList>
    </citation>
    <scope>NUCLEOTIDE SEQUENCE [LARGE SCALE GENOMIC DNA]</scope>
    <source>
        <strain evidence="4 5">PvP084</strain>
    </source>
</reference>
<feature type="compositionally biased region" description="Low complexity" evidence="1">
    <location>
        <begin position="152"/>
        <end position="180"/>
    </location>
</feature>
<dbReference type="InterPro" id="IPR035919">
    <property type="entry name" value="EAL_sf"/>
</dbReference>
<evidence type="ECO:0000256" key="2">
    <source>
        <dbReference type="SAM" id="Phobius"/>
    </source>
</evidence>
<evidence type="ECO:0000313" key="4">
    <source>
        <dbReference type="EMBL" id="MET3866061.1"/>
    </source>
</evidence>
<dbReference type="PROSITE" id="PS50883">
    <property type="entry name" value="EAL"/>
    <property type="match status" value="1"/>
</dbReference>
<comment type="caution">
    <text evidence="4">The sequence shown here is derived from an EMBL/GenBank/DDBJ whole genome shotgun (WGS) entry which is preliminary data.</text>
</comment>
<feature type="transmembrane region" description="Helical" evidence="2">
    <location>
        <begin position="46"/>
        <end position="68"/>
    </location>
</feature>